<feature type="transmembrane region" description="Helical" evidence="1">
    <location>
        <begin position="102"/>
        <end position="124"/>
    </location>
</feature>
<feature type="transmembrane region" description="Helical" evidence="1">
    <location>
        <begin position="66"/>
        <end position="90"/>
    </location>
</feature>
<dbReference type="RefSeq" id="WP_122921710.1">
    <property type="nucleotide sequence ID" value="NZ_RHHQ01000033.1"/>
</dbReference>
<dbReference type="OrthoDB" id="2841505at2"/>
<feature type="transmembrane region" description="Helical" evidence="1">
    <location>
        <begin position="42"/>
        <end position="59"/>
    </location>
</feature>
<gene>
    <name evidence="2" type="ORF">EDM56_30560</name>
</gene>
<dbReference type="Proteomes" id="UP000271031">
    <property type="component" value="Unassembled WGS sequence"/>
</dbReference>
<protein>
    <submittedName>
        <fullName evidence="2">Uncharacterized protein</fullName>
    </submittedName>
</protein>
<keyword evidence="3" id="KW-1185">Reference proteome</keyword>
<evidence type="ECO:0000256" key="1">
    <source>
        <dbReference type="SAM" id="Phobius"/>
    </source>
</evidence>
<comment type="caution">
    <text evidence="2">The sequence shown here is derived from an EMBL/GenBank/DDBJ whole genome shotgun (WGS) entry which is preliminary data.</text>
</comment>
<keyword evidence="1" id="KW-0812">Transmembrane</keyword>
<feature type="transmembrane region" description="Helical" evidence="1">
    <location>
        <begin position="131"/>
        <end position="149"/>
    </location>
</feature>
<evidence type="ECO:0000313" key="2">
    <source>
        <dbReference type="EMBL" id="RNB78541.1"/>
    </source>
</evidence>
<sequence>MEWKTVVKWLGMICLLAGLTRMGMTPSALIWGSDSPQELTFGFIACVLMSVGTIGTYLVQSRETGIVGFLATLLIIVGNIIITSMVWNVFALGNILPENPGIFVTITRMIGMVGTMIGTLLFAIVTFRAKVYPRWIVALHVLMMCSIVLPEWFAFFWGLSYVAMGYLIWTGKLENKITARA</sequence>
<evidence type="ECO:0000313" key="3">
    <source>
        <dbReference type="Proteomes" id="UP000271031"/>
    </source>
</evidence>
<dbReference type="AlphaFoldDB" id="A0A3M8CT31"/>
<organism evidence="2 3">
    <name type="scientific">Brevibacillus fluminis</name>
    <dbReference type="NCBI Taxonomy" id="511487"/>
    <lineage>
        <taxon>Bacteria</taxon>
        <taxon>Bacillati</taxon>
        <taxon>Bacillota</taxon>
        <taxon>Bacilli</taxon>
        <taxon>Bacillales</taxon>
        <taxon>Paenibacillaceae</taxon>
        <taxon>Brevibacillus</taxon>
    </lineage>
</organism>
<keyword evidence="1" id="KW-1133">Transmembrane helix</keyword>
<accession>A0A3M8CT31</accession>
<name>A0A3M8CT31_9BACL</name>
<keyword evidence="1" id="KW-0472">Membrane</keyword>
<dbReference type="EMBL" id="RHHQ01000033">
    <property type="protein sequence ID" value="RNB78541.1"/>
    <property type="molecule type" value="Genomic_DNA"/>
</dbReference>
<reference evidence="2 3" key="1">
    <citation type="submission" date="2018-10" db="EMBL/GenBank/DDBJ databases">
        <title>Phylogenomics of Brevibacillus.</title>
        <authorList>
            <person name="Dunlap C."/>
        </authorList>
    </citation>
    <scope>NUCLEOTIDE SEQUENCE [LARGE SCALE GENOMIC DNA]</scope>
    <source>
        <strain evidence="2 3">JCM 15716</strain>
    </source>
</reference>
<proteinExistence type="predicted"/>